<comment type="subcellular location">
    <subcellularLocation>
        <location evidence="1 13">Cell outer membrane</location>
        <topology evidence="1 13">Lipid-anchor</topology>
    </subcellularLocation>
</comment>
<keyword evidence="10 13" id="KW-0143">Chaperone</keyword>
<dbReference type="Pfam" id="PF03550">
    <property type="entry name" value="LolB"/>
    <property type="match status" value="1"/>
</dbReference>
<dbReference type="CDD" id="cd16326">
    <property type="entry name" value="LolB"/>
    <property type="match status" value="1"/>
</dbReference>
<evidence type="ECO:0000256" key="10">
    <source>
        <dbReference type="ARBA" id="ARBA00023186"/>
    </source>
</evidence>
<dbReference type="Gene3D" id="2.50.20.10">
    <property type="entry name" value="Lipoprotein localisation LolA/LolB/LppX"/>
    <property type="match status" value="1"/>
</dbReference>
<evidence type="ECO:0000313" key="15">
    <source>
        <dbReference type="Proteomes" id="UP000248729"/>
    </source>
</evidence>
<dbReference type="HAMAP" id="MF_00233">
    <property type="entry name" value="LolB"/>
    <property type="match status" value="1"/>
</dbReference>
<reference evidence="14 15" key="1">
    <citation type="submission" date="2018-06" db="EMBL/GenBank/DDBJ databases">
        <title>Freshwater and sediment microbial communities from various areas in North America, analyzing microbe dynamics in response to fracking.</title>
        <authorList>
            <person name="Lamendella R."/>
        </authorList>
    </citation>
    <scope>NUCLEOTIDE SEQUENCE [LARGE SCALE GENOMIC DNA]</scope>
    <source>
        <strain evidence="14 15">99A</strain>
    </source>
</reference>
<evidence type="ECO:0000256" key="6">
    <source>
        <dbReference type="ARBA" id="ARBA00022729"/>
    </source>
</evidence>
<keyword evidence="8 13" id="KW-0472">Membrane</keyword>
<evidence type="ECO:0000256" key="1">
    <source>
        <dbReference type="ARBA" id="ARBA00004459"/>
    </source>
</evidence>
<keyword evidence="5 13" id="KW-0813">Transport</keyword>
<dbReference type="EMBL" id="QLTR01000034">
    <property type="protein sequence ID" value="RAS57918.1"/>
    <property type="molecule type" value="Genomic_DNA"/>
</dbReference>
<evidence type="ECO:0000256" key="12">
    <source>
        <dbReference type="ARBA" id="ARBA00023288"/>
    </source>
</evidence>
<name>A0A2J8GTH9_VIBDI</name>
<accession>A0A2J8GTH9</accession>
<sequence length="204" mass="23382">MMIKPRILLSLSFLLILFGCSSTPEPIVDVEWQAHQQKLQQIQTYQVIGKIGYISPEQRETLNFQWQKSPNKSQLRLTNFLGQTVLSLSMDAKGATVETYDDQKFNAANGQILIYQLTGLDIPIDDLQGWVLGLPTKADHFKLNESNTLASLDKTSGRQNWHVDYTRYKEFSWQNGNIPLPDRMQLTQQQTSIKLVISKWILTP</sequence>
<gene>
    <name evidence="13" type="primary">lolB</name>
    <name evidence="14" type="ORF">DET48_13441</name>
</gene>
<evidence type="ECO:0000256" key="11">
    <source>
        <dbReference type="ARBA" id="ARBA00023237"/>
    </source>
</evidence>
<dbReference type="STRING" id="1348635.GCA_000740015_02599"/>
<evidence type="ECO:0000256" key="7">
    <source>
        <dbReference type="ARBA" id="ARBA00022927"/>
    </source>
</evidence>
<dbReference type="RefSeq" id="WP_102940905.1">
    <property type="nucleotide sequence ID" value="NZ_QLTR01000034.1"/>
</dbReference>
<evidence type="ECO:0000313" key="14">
    <source>
        <dbReference type="EMBL" id="RAS57918.1"/>
    </source>
</evidence>
<comment type="function">
    <text evidence="13">Plays a critical role in the incorporation of lipoproteins in the outer membrane after they are released by the LolA protein.</text>
</comment>
<dbReference type="GO" id="GO:0009279">
    <property type="term" value="C:cell outer membrane"/>
    <property type="evidence" value="ECO:0007669"/>
    <property type="project" value="UniProtKB-SubCell"/>
</dbReference>
<dbReference type="GO" id="GO:0044874">
    <property type="term" value="P:lipoprotein localization to outer membrane"/>
    <property type="evidence" value="ECO:0007669"/>
    <property type="project" value="UniProtKB-UniRule"/>
</dbReference>
<proteinExistence type="inferred from homology"/>
<evidence type="ECO:0000256" key="9">
    <source>
        <dbReference type="ARBA" id="ARBA00023139"/>
    </source>
</evidence>
<keyword evidence="7 13" id="KW-0653">Protein transport</keyword>
<dbReference type="AlphaFoldDB" id="A0A2J8GTH9"/>
<comment type="subunit">
    <text evidence="3 13">Monomer.</text>
</comment>
<keyword evidence="9 13" id="KW-0564">Palmitate</keyword>
<evidence type="ECO:0000256" key="2">
    <source>
        <dbReference type="ARBA" id="ARBA00009696"/>
    </source>
</evidence>
<evidence type="ECO:0000256" key="5">
    <source>
        <dbReference type="ARBA" id="ARBA00022448"/>
    </source>
</evidence>
<comment type="caution">
    <text evidence="14">The sequence shown here is derived from an EMBL/GenBank/DDBJ whole genome shotgun (WGS) entry which is preliminary data.</text>
</comment>
<evidence type="ECO:0000256" key="4">
    <source>
        <dbReference type="ARBA" id="ARBA00016202"/>
    </source>
</evidence>
<keyword evidence="12 13" id="KW-0449">Lipoprotein</keyword>
<keyword evidence="6 13" id="KW-0732">Signal</keyword>
<organism evidence="14 15">
    <name type="scientific">Vibrio diazotrophicus</name>
    <dbReference type="NCBI Taxonomy" id="685"/>
    <lineage>
        <taxon>Bacteria</taxon>
        <taxon>Pseudomonadati</taxon>
        <taxon>Pseudomonadota</taxon>
        <taxon>Gammaproteobacteria</taxon>
        <taxon>Vibrionales</taxon>
        <taxon>Vibrionaceae</taxon>
        <taxon>Vibrio</taxon>
    </lineage>
</organism>
<dbReference type="SUPFAM" id="SSF89392">
    <property type="entry name" value="Prokaryotic lipoproteins and lipoprotein localization factors"/>
    <property type="match status" value="1"/>
</dbReference>
<dbReference type="GO" id="GO:0015031">
    <property type="term" value="P:protein transport"/>
    <property type="evidence" value="ECO:0007669"/>
    <property type="project" value="UniProtKB-KW"/>
</dbReference>
<evidence type="ECO:0000256" key="13">
    <source>
        <dbReference type="HAMAP-Rule" id="MF_00233"/>
    </source>
</evidence>
<evidence type="ECO:0000256" key="8">
    <source>
        <dbReference type="ARBA" id="ARBA00023136"/>
    </source>
</evidence>
<evidence type="ECO:0000256" key="3">
    <source>
        <dbReference type="ARBA" id="ARBA00011245"/>
    </source>
</evidence>
<dbReference type="PROSITE" id="PS51257">
    <property type="entry name" value="PROKAR_LIPOPROTEIN"/>
    <property type="match status" value="1"/>
</dbReference>
<dbReference type="InterPro" id="IPR029046">
    <property type="entry name" value="LolA/LolB/LppX"/>
</dbReference>
<protein>
    <recommendedName>
        <fullName evidence="4 13">Outer-membrane lipoprotein LolB</fullName>
    </recommendedName>
</protein>
<dbReference type="NCBIfam" id="TIGR00548">
    <property type="entry name" value="lolB"/>
    <property type="match status" value="1"/>
</dbReference>
<dbReference type="Proteomes" id="UP000248729">
    <property type="component" value="Unassembled WGS sequence"/>
</dbReference>
<comment type="similarity">
    <text evidence="2 13">Belongs to the LolB family.</text>
</comment>
<dbReference type="InterPro" id="IPR004565">
    <property type="entry name" value="OM_lipoprot_LolB"/>
</dbReference>
<keyword evidence="11 13" id="KW-0998">Cell outer membrane</keyword>